<evidence type="ECO:0000313" key="2">
    <source>
        <dbReference type="Proteomes" id="UP000557872"/>
    </source>
</evidence>
<dbReference type="Proteomes" id="UP000557872">
    <property type="component" value="Unassembled WGS sequence"/>
</dbReference>
<accession>A0A851GFK0</accession>
<reference evidence="1 2" key="1">
    <citation type="submission" date="2020-07" db="EMBL/GenBank/DDBJ databases">
        <title>Roseicoccus Jingziensis gen. nov., sp. nov., isolated from coastal seawater.</title>
        <authorList>
            <person name="Feng X."/>
        </authorList>
    </citation>
    <scope>NUCLEOTIDE SEQUENCE [LARGE SCALE GENOMIC DNA]</scope>
    <source>
        <strain evidence="1 2">N1E253</strain>
    </source>
</reference>
<organism evidence="1 2">
    <name type="scientific">Oceaniferula marina</name>
    <dbReference type="NCBI Taxonomy" id="2748318"/>
    <lineage>
        <taxon>Bacteria</taxon>
        <taxon>Pseudomonadati</taxon>
        <taxon>Verrucomicrobiota</taxon>
        <taxon>Verrucomicrobiia</taxon>
        <taxon>Verrucomicrobiales</taxon>
        <taxon>Verrucomicrobiaceae</taxon>
        <taxon>Oceaniferula</taxon>
    </lineage>
</organism>
<gene>
    <name evidence="1" type="ORF">HW115_11830</name>
</gene>
<dbReference type="EMBL" id="JACBAZ010000004">
    <property type="protein sequence ID" value="NWK56303.1"/>
    <property type="molecule type" value="Genomic_DNA"/>
</dbReference>
<evidence type="ECO:0000313" key="1">
    <source>
        <dbReference type="EMBL" id="NWK56303.1"/>
    </source>
</evidence>
<comment type="caution">
    <text evidence="1">The sequence shown here is derived from an EMBL/GenBank/DDBJ whole genome shotgun (WGS) entry which is preliminary data.</text>
</comment>
<dbReference type="RefSeq" id="WP_178933088.1">
    <property type="nucleotide sequence ID" value="NZ_JACBAZ010000004.1"/>
</dbReference>
<proteinExistence type="predicted"/>
<name>A0A851GFK0_9BACT</name>
<protein>
    <submittedName>
        <fullName evidence="1">Uncharacterized protein</fullName>
    </submittedName>
</protein>
<sequence length="86" mass="9369">MSWALARKSIGSLVVVFLAGGGMVSCQKAKEMLESASNKLKEMQDDSSEGAGDALVKEVVAVDEKEGKRIIMSERRLVIVEFYTDT</sequence>
<keyword evidence="2" id="KW-1185">Reference proteome</keyword>
<dbReference type="PROSITE" id="PS51257">
    <property type="entry name" value="PROKAR_LIPOPROTEIN"/>
    <property type="match status" value="1"/>
</dbReference>
<dbReference type="AlphaFoldDB" id="A0A851GFK0"/>